<name>A0A232LNB9_9EURO</name>
<evidence type="ECO:0000256" key="5">
    <source>
        <dbReference type="ARBA" id="ARBA00022692"/>
    </source>
</evidence>
<dbReference type="InterPro" id="IPR044880">
    <property type="entry name" value="NCX_ion-bd_dom_sf"/>
</dbReference>
<evidence type="ECO:0000256" key="2">
    <source>
        <dbReference type="ARBA" id="ARBA00008170"/>
    </source>
</evidence>
<keyword evidence="7 10" id="KW-1133">Transmembrane helix</keyword>
<organism evidence="13 14">
    <name type="scientific">Elaphomyces granulatus</name>
    <dbReference type="NCBI Taxonomy" id="519963"/>
    <lineage>
        <taxon>Eukaryota</taxon>
        <taxon>Fungi</taxon>
        <taxon>Dikarya</taxon>
        <taxon>Ascomycota</taxon>
        <taxon>Pezizomycotina</taxon>
        <taxon>Eurotiomycetes</taxon>
        <taxon>Eurotiomycetidae</taxon>
        <taxon>Eurotiales</taxon>
        <taxon>Elaphomycetaceae</taxon>
        <taxon>Elaphomyces</taxon>
    </lineage>
</organism>
<dbReference type="InterPro" id="IPR004798">
    <property type="entry name" value="CAX-like"/>
</dbReference>
<evidence type="ECO:0000256" key="11">
    <source>
        <dbReference type="SAM" id="MobiDB-lite"/>
    </source>
</evidence>
<comment type="function">
    <text evidence="10">Has a role in promoting intracellular calcium ion sequestration via the exchange of calcium ions for hydrogen ions across the vacuolar membrane. Involved also in manganese ion homeostasis via its uptake into the vacuole.</text>
</comment>
<evidence type="ECO:0000256" key="8">
    <source>
        <dbReference type="ARBA" id="ARBA00023065"/>
    </source>
</evidence>
<dbReference type="InterPro" id="IPR004713">
    <property type="entry name" value="CaH_exchang"/>
</dbReference>
<dbReference type="InterPro" id="IPR004837">
    <property type="entry name" value="NaCa_Exmemb"/>
</dbReference>
<evidence type="ECO:0000256" key="4">
    <source>
        <dbReference type="ARBA" id="ARBA00022568"/>
    </source>
</evidence>
<reference evidence="13 14" key="1">
    <citation type="journal article" date="2015" name="Environ. Microbiol.">
        <title>Metagenome sequence of Elaphomyces granulatus from sporocarp tissue reveals Ascomycota ectomycorrhizal fingerprints of genome expansion and a Proteobacteria-rich microbiome.</title>
        <authorList>
            <person name="Quandt C.A."/>
            <person name="Kohler A."/>
            <person name="Hesse C.N."/>
            <person name="Sharpton T.J."/>
            <person name="Martin F."/>
            <person name="Spatafora J.W."/>
        </authorList>
    </citation>
    <scope>NUCLEOTIDE SEQUENCE [LARGE SCALE GENOMIC DNA]</scope>
    <source>
        <strain evidence="13 14">OSC145934</strain>
    </source>
</reference>
<dbReference type="AlphaFoldDB" id="A0A232LNB9"/>
<feature type="transmembrane region" description="Helical" evidence="10">
    <location>
        <begin position="165"/>
        <end position="186"/>
    </location>
</feature>
<dbReference type="PANTHER" id="PTHR31503:SF22">
    <property type="entry name" value="VACUOLAR CALCIUM ION TRANSPORTER"/>
    <property type="match status" value="1"/>
</dbReference>
<dbReference type="PANTHER" id="PTHR31503">
    <property type="entry name" value="VACUOLAR CALCIUM ION TRANSPORTER"/>
    <property type="match status" value="1"/>
</dbReference>
<dbReference type="Proteomes" id="UP000243515">
    <property type="component" value="Unassembled WGS sequence"/>
</dbReference>
<feature type="domain" description="Sodium/calcium exchanger membrane region" evidence="12">
    <location>
        <begin position="100"/>
        <end position="257"/>
    </location>
</feature>
<keyword evidence="5 10" id="KW-0812">Transmembrane</keyword>
<comment type="caution">
    <text evidence="13">The sequence shown here is derived from an EMBL/GenBank/DDBJ whole genome shotgun (WGS) entry which is preliminary data.</text>
</comment>
<dbReference type="NCBIfam" id="TIGR00846">
    <property type="entry name" value="caca2"/>
    <property type="match status" value="1"/>
</dbReference>
<evidence type="ECO:0000256" key="6">
    <source>
        <dbReference type="ARBA" id="ARBA00022837"/>
    </source>
</evidence>
<keyword evidence="4 10" id="KW-0109">Calcium transport</keyword>
<sequence length="438" mass="46667">MSPDTDMNDLTRQRPKNNVNRPERAMSSIALNDRSTALDKAAEGQPRPAGLPSEKRWELLQGLNEASHAVKATLFCSWLNIFLGLVPLGIMAGSLGWNSATVFILNFLAIFPLAGLLSFATEQLSASVGPTIGGLINATFGNAVEMIVGITALSQGEIRIVQSSMIGSVLSGTLLVLGCCFFAAGYGRDTVKFNVGITGIMSSLMIVSSASLLIPSALFATTKLSDSRALGQEIADLSHVTSIILLLFYLTYLYFQLKSHAHLFNDPDDEADEAEGPELGPWAASTVLIMATLGVTVCSDHVVETVDGVVEACNVSRAFIGLIVVPIIGNAGEFTSTVSAAKKGKLDLAIGMVVGSTLQIALFVTPFLVILGWIMGQPMTLHFNTFELAVFSLAVIVVNCLIRDGRTNYFEGLLLIGTYTIIAIGFYVHPDVRDSATL</sequence>
<evidence type="ECO:0000256" key="3">
    <source>
        <dbReference type="ARBA" id="ARBA00022448"/>
    </source>
</evidence>
<evidence type="ECO:0000256" key="9">
    <source>
        <dbReference type="ARBA" id="ARBA00023136"/>
    </source>
</evidence>
<dbReference type="Gene3D" id="1.20.1420.30">
    <property type="entry name" value="NCX, central ion-binding region"/>
    <property type="match status" value="1"/>
</dbReference>
<evidence type="ECO:0000313" key="14">
    <source>
        <dbReference type="Proteomes" id="UP000243515"/>
    </source>
</evidence>
<keyword evidence="10" id="KW-0050">Antiport</keyword>
<feature type="transmembrane region" description="Helical" evidence="10">
    <location>
        <begin position="132"/>
        <end position="153"/>
    </location>
</feature>
<dbReference type="NCBIfam" id="TIGR00378">
    <property type="entry name" value="cax"/>
    <property type="match status" value="1"/>
</dbReference>
<feature type="transmembrane region" description="Helical" evidence="10">
    <location>
        <begin position="381"/>
        <end position="402"/>
    </location>
</feature>
<dbReference type="Pfam" id="PF01699">
    <property type="entry name" value="Na_Ca_ex"/>
    <property type="match status" value="2"/>
</dbReference>
<keyword evidence="6 10" id="KW-0106">Calcium</keyword>
<keyword evidence="10" id="KW-0926">Vacuole</keyword>
<feature type="transmembrane region" description="Helical" evidence="10">
    <location>
        <begin position="234"/>
        <end position="255"/>
    </location>
</feature>
<feature type="transmembrane region" description="Helical" evidence="10">
    <location>
        <begin position="103"/>
        <end position="120"/>
    </location>
</feature>
<evidence type="ECO:0000259" key="12">
    <source>
        <dbReference type="Pfam" id="PF01699"/>
    </source>
</evidence>
<comment type="subcellular location">
    <subcellularLocation>
        <location evidence="1">Endomembrane system</location>
        <topology evidence="1">Multi-pass membrane protein</topology>
    </subcellularLocation>
    <subcellularLocation>
        <location evidence="10">Vacuole membrane</location>
    </subcellularLocation>
</comment>
<dbReference type="GO" id="GO:0015369">
    <property type="term" value="F:calcium:proton antiporter activity"/>
    <property type="evidence" value="ECO:0007669"/>
    <property type="project" value="UniProtKB-UniRule"/>
</dbReference>
<proteinExistence type="inferred from homology"/>
<accession>A0A232LNB9</accession>
<dbReference type="EMBL" id="NPHW01006619">
    <property type="protein sequence ID" value="OXV05661.1"/>
    <property type="molecule type" value="Genomic_DNA"/>
</dbReference>
<evidence type="ECO:0000256" key="1">
    <source>
        <dbReference type="ARBA" id="ARBA00004127"/>
    </source>
</evidence>
<feature type="region of interest" description="Disordered" evidence="11">
    <location>
        <begin position="1"/>
        <end position="28"/>
    </location>
</feature>
<feature type="transmembrane region" description="Helical" evidence="10">
    <location>
        <begin position="78"/>
        <end position="97"/>
    </location>
</feature>
<evidence type="ECO:0000313" key="13">
    <source>
        <dbReference type="EMBL" id="OXV05661.1"/>
    </source>
</evidence>
<keyword evidence="3 10" id="KW-0813">Transport</keyword>
<comment type="caution">
    <text evidence="10">Lacks conserved residue(s) required for the propagation of feature annotation.</text>
</comment>
<feature type="transmembrane region" description="Helical" evidence="10">
    <location>
        <begin position="409"/>
        <end position="428"/>
    </location>
</feature>
<dbReference type="GO" id="GO:0012505">
    <property type="term" value="C:endomembrane system"/>
    <property type="evidence" value="ECO:0007669"/>
    <property type="project" value="UniProtKB-SubCell"/>
</dbReference>
<dbReference type="GO" id="GO:0006874">
    <property type="term" value="P:intracellular calcium ion homeostasis"/>
    <property type="evidence" value="ECO:0007669"/>
    <property type="project" value="TreeGrafter"/>
</dbReference>
<gene>
    <name evidence="13" type="ORF">Egran_06571</name>
</gene>
<comment type="similarity">
    <text evidence="2 10">Belongs to the Ca(2+):cation antiporter (CaCA) (TC 2.A.19) family.</text>
</comment>
<dbReference type="OrthoDB" id="1699231at2759"/>
<feature type="transmembrane region" description="Helical" evidence="10">
    <location>
        <begin position="193"/>
        <end position="214"/>
    </location>
</feature>
<keyword evidence="14" id="KW-1185">Reference proteome</keyword>
<dbReference type="GO" id="GO:0000329">
    <property type="term" value="C:fungal-type vacuole membrane"/>
    <property type="evidence" value="ECO:0007669"/>
    <property type="project" value="TreeGrafter"/>
</dbReference>
<keyword evidence="9 10" id="KW-0472">Membrane</keyword>
<feature type="domain" description="Sodium/calcium exchanger membrane region" evidence="12">
    <location>
        <begin position="287"/>
        <end position="427"/>
    </location>
</feature>
<evidence type="ECO:0000256" key="10">
    <source>
        <dbReference type="RuleBase" id="RU365028"/>
    </source>
</evidence>
<keyword evidence="8 10" id="KW-0406">Ion transport</keyword>
<evidence type="ECO:0000256" key="7">
    <source>
        <dbReference type="ARBA" id="ARBA00022989"/>
    </source>
</evidence>
<protein>
    <recommendedName>
        <fullName evidence="10">Vacuolar calcium ion transporter</fullName>
    </recommendedName>
</protein>
<feature type="transmembrane region" description="Helical" evidence="10">
    <location>
        <begin position="348"/>
        <end position="375"/>
    </location>
</feature>